<dbReference type="Proteomes" id="UP000199347">
    <property type="component" value="Unassembled WGS sequence"/>
</dbReference>
<keyword evidence="7 9" id="KW-0067">ATP-binding</keyword>
<feature type="binding site" evidence="9">
    <location>
        <position position="134"/>
    </location>
    <ligand>
        <name>sn-glycerol 3-phosphate</name>
        <dbReference type="ChEBI" id="CHEBI:57597"/>
    </ligand>
</feature>
<dbReference type="EMBL" id="FMVW01000001">
    <property type="protein sequence ID" value="SCZ21007.1"/>
    <property type="molecule type" value="Genomic_DNA"/>
</dbReference>
<evidence type="ECO:0000256" key="10">
    <source>
        <dbReference type="RuleBase" id="RU003733"/>
    </source>
</evidence>
<dbReference type="SUPFAM" id="SSF53067">
    <property type="entry name" value="Actin-like ATPase domain"/>
    <property type="match status" value="2"/>
</dbReference>
<evidence type="ECO:0000259" key="12">
    <source>
        <dbReference type="Pfam" id="PF02782"/>
    </source>
</evidence>
<comment type="caution">
    <text evidence="9">Lacks conserved residue(s) required for the propagation of feature annotation.</text>
</comment>
<evidence type="ECO:0000256" key="9">
    <source>
        <dbReference type="HAMAP-Rule" id="MF_00186"/>
    </source>
</evidence>
<dbReference type="GO" id="GO:0006072">
    <property type="term" value="P:glycerol-3-phosphate metabolic process"/>
    <property type="evidence" value="ECO:0007669"/>
    <property type="project" value="InterPro"/>
</dbReference>
<feature type="binding site" evidence="9">
    <location>
        <position position="410"/>
    </location>
    <ligand>
        <name>ADP</name>
        <dbReference type="ChEBI" id="CHEBI:456216"/>
    </ligand>
</feature>
<evidence type="ECO:0000256" key="5">
    <source>
        <dbReference type="ARBA" id="ARBA00022777"/>
    </source>
</evidence>
<dbReference type="Pfam" id="PF02782">
    <property type="entry name" value="FGGY_C"/>
    <property type="match status" value="1"/>
</dbReference>
<feature type="binding site" evidence="9">
    <location>
        <position position="312"/>
    </location>
    <ligand>
        <name>ATP</name>
        <dbReference type="ChEBI" id="CHEBI:30616"/>
    </ligand>
</feature>
<dbReference type="InterPro" id="IPR018485">
    <property type="entry name" value="FGGY_C"/>
</dbReference>
<evidence type="ECO:0000313" key="13">
    <source>
        <dbReference type="EMBL" id="SCZ21007.1"/>
    </source>
</evidence>
<dbReference type="PROSITE" id="PS00445">
    <property type="entry name" value="FGGY_KINASES_2"/>
    <property type="match status" value="1"/>
</dbReference>
<comment type="similarity">
    <text evidence="2 9 10">Belongs to the FGGY kinase family.</text>
</comment>
<feature type="binding site" evidence="9">
    <location>
        <position position="16"/>
    </location>
    <ligand>
        <name>ADP</name>
        <dbReference type="ChEBI" id="CHEBI:456216"/>
    </ligand>
</feature>
<sequence>MGGYVLAIDQGTTSSRAIVFDDRAHVMGVGQLEFQQHFPRSGWVEHNPEDLWRTTVETVRRALAEARLSATDLAGIGITNQRETALVWDRHTGEPIHNAIVWQDRRTARLCERLIKEGNAEPVAEKTGLLIDSYFSGTKVNWLLDNVEGARARAEAGDLLFGTVDTWLIWKLTGGRVHATDATNAARTLMFDIRRNEWDDDLLAMLGVPRSMLPEVKDSAAEFGETDPAIFGTAIPIRGVAGDQHAATLGQACFTPGMVKSTYGTGCFAVLNTGDEFVRSKNKLLTTIAYRLDGRTTYAIEGSIFVAGAAVQWLRDGLKMIDRAEESGELAGRADAGQDVYLVPAFTGLGAPWWDSDARGALFGLTRATGPAELARAALESVCFQTADLISAMQRDWQGADDPVLRVDGGMVASDWTMQRLADLLDAPVDRPVVLETTALGAAWLAGRQAGVWPHEEEFAKAWRPERRFTPQISEDVRTEKLAGWRDAVRRTLTRQD</sequence>
<dbReference type="GO" id="GO:0019563">
    <property type="term" value="P:glycerol catabolic process"/>
    <property type="evidence" value="ECO:0007669"/>
    <property type="project" value="UniProtKB-UniRule"/>
</dbReference>
<feature type="binding site" evidence="9">
    <location>
        <position position="83"/>
    </location>
    <ligand>
        <name>glycerol</name>
        <dbReference type="ChEBI" id="CHEBI:17754"/>
    </ligand>
</feature>
<dbReference type="UniPathway" id="UPA00618">
    <property type="reaction ID" value="UER00672"/>
</dbReference>
<evidence type="ECO:0000256" key="6">
    <source>
        <dbReference type="ARBA" id="ARBA00022798"/>
    </source>
</evidence>
<feature type="binding site" evidence="9">
    <location>
        <position position="308"/>
    </location>
    <ligand>
        <name>ATP</name>
        <dbReference type="ChEBI" id="CHEBI:30616"/>
    </ligand>
</feature>
<evidence type="ECO:0000256" key="3">
    <source>
        <dbReference type="ARBA" id="ARBA00022679"/>
    </source>
</evidence>
<dbReference type="RefSeq" id="WP_092809037.1">
    <property type="nucleotide sequence ID" value="NZ_FMVW01000001.1"/>
</dbReference>
<feature type="binding site" evidence="9">
    <location>
        <position position="308"/>
    </location>
    <ligand>
        <name>ADP</name>
        <dbReference type="ChEBI" id="CHEBI:456216"/>
    </ligand>
</feature>
<dbReference type="Pfam" id="PF00370">
    <property type="entry name" value="FGGY_N"/>
    <property type="match status" value="1"/>
</dbReference>
<proteinExistence type="inferred from homology"/>
<dbReference type="NCBIfam" id="NF000756">
    <property type="entry name" value="PRK00047.1"/>
    <property type="match status" value="1"/>
</dbReference>
<dbReference type="Gene3D" id="3.30.420.40">
    <property type="match status" value="2"/>
</dbReference>
<dbReference type="HAMAP" id="MF_00186">
    <property type="entry name" value="Glycerol_kin"/>
    <property type="match status" value="1"/>
</dbReference>
<dbReference type="PIRSF" id="PIRSF000538">
    <property type="entry name" value="GlpK"/>
    <property type="match status" value="1"/>
</dbReference>
<comment type="activity regulation">
    <text evidence="9">Inhibited by fructose 1,6-bisphosphate (FBP).</text>
</comment>
<feature type="binding site" evidence="9">
    <location>
        <position position="243"/>
    </location>
    <ligand>
        <name>glycerol</name>
        <dbReference type="ChEBI" id="CHEBI:17754"/>
    </ligand>
</feature>
<organism evidence="13 14">
    <name type="scientific">Afifella marina DSM 2698</name>
    <dbReference type="NCBI Taxonomy" id="1120955"/>
    <lineage>
        <taxon>Bacteria</taxon>
        <taxon>Pseudomonadati</taxon>
        <taxon>Pseudomonadota</taxon>
        <taxon>Alphaproteobacteria</taxon>
        <taxon>Hyphomicrobiales</taxon>
        <taxon>Afifellaceae</taxon>
        <taxon>Afifella</taxon>
    </lineage>
</organism>
<feature type="binding site" evidence="9">
    <location>
        <position position="265"/>
    </location>
    <ligand>
        <name>ADP</name>
        <dbReference type="ChEBI" id="CHEBI:456216"/>
    </ligand>
</feature>
<feature type="binding site" evidence="9">
    <location>
        <position position="244"/>
    </location>
    <ligand>
        <name>glycerol</name>
        <dbReference type="ChEBI" id="CHEBI:17754"/>
    </ligand>
</feature>
<gene>
    <name evidence="9" type="primary">glpK</name>
    <name evidence="13" type="ORF">SAMN03080610_00207</name>
</gene>
<evidence type="ECO:0000256" key="1">
    <source>
        <dbReference type="ARBA" id="ARBA00005190"/>
    </source>
</evidence>
<dbReference type="EC" id="2.7.1.30" evidence="9"/>
<dbReference type="InterPro" id="IPR005999">
    <property type="entry name" value="Glycerol_kin"/>
</dbReference>
<dbReference type="PROSITE" id="PS00933">
    <property type="entry name" value="FGGY_KINASES_1"/>
    <property type="match status" value="1"/>
</dbReference>
<feature type="binding site" evidence="9">
    <location>
        <position position="12"/>
    </location>
    <ligand>
        <name>sn-glycerol 3-phosphate</name>
        <dbReference type="ChEBI" id="CHEBI:57597"/>
    </ligand>
</feature>
<feature type="binding site" evidence="9">
    <location>
        <position position="12"/>
    </location>
    <ligand>
        <name>ATP</name>
        <dbReference type="ChEBI" id="CHEBI:30616"/>
    </ligand>
</feature>
<protein>
    <recommendedName>
        <fullName evidence="9">Glycerol kinase</fullName>
        <ecNumber evidence="9">2.7.1.30</ecNumber>
    </recommendedName>
    <alternativeName>
        <fullName evidence="9">ATP:glycerol 3-phosphotransferase</fullName>
    </alternativeName>
    <alternativeName>
        <fullName evidence="9">Glycerokinase</fullName>
        <shortName evidence="9">GK</shortName>
    </alternativeName>
</protein>
<comment type="catalytic activity">
    <reaction evidence="8 9">
        <text>glycerol + ATP = sn-glycerol 3-phosphate + ADP + H(+)</text>
        <dbReference type="Rhea" id="RHEA:21644"/>
        <dbReference type="ChEBI" id="CHEBI:15378"/>
        <dbReference type="ChEBI" id="CHEBI:17754"/>
        <dbReference type="ChEBI" id="CHEBI:30616"/>
        <dbReference type="ChEBI" id="CHEBI:57597"/>
        <dbReference type="ChEBI" id="CHEBI:456216"/>
        <dbReference type="EC" id="2.7.1.30"/>
    </reaction>
</comment>
<dbReference type="FunFam" id="3.30.420.40:FF:000007">
    <property type="entry name" value="Glycerol kinase"/>
    <property type="match status" value="1"/>
</dbReference>
<dbReference type="GO" id="GO:0005829">
    <property type="term" value="C:cytosol"/>
    <property type="evidence" value="ECO:0007669"/>
    <property type="project" value="TreeGrafter"/>
</dbReference>
<dbReference type="InterPro" id="IPR018483">
    <property type="entry name" value="Carb_kinase_FGGY_CS"/>
</dbReference>
<feature type="binding site" evidence="9">
    <location>
        <position position="83"/>
    </location>
    <ligand>
        <name>sn-glycerol 3-phosphate</name>
        <dbReference type="ChEBI" id="CHEBI:57597"/>
    </ligand>
</feature>
<feature type="binding site" evidence="9">
    <location>
        <position position="265"/>
    </location>
    <ligand>
        <name>ATP</name>
        <dbReference type="ChEBI" id="CHEBI:30616"/>
    </ligand>
</feature>
<dbReference type="NCBIfam" id="TIGR01311">
    <property type="entry name" value="glycerol_kin"/>
    <property type="match status" value="1"/>
</dbReference>
<feature type="binding site" evidence="9">
    <location>
        <position position="82"/>
    </location>
    <ligand>
        <name>glycerol</name>
        <dbReference type="ChEBI" id="CHEBI:17754"/>
    </ligand>
</feature>
<evidence type="ECO:0000256" key="8">
    <source>
        <dbReference type="ARBA" id="ARBA00052101"/>
    </source>
</evidence>
<feature type="binding site" evidence="9">
    <location>
        <position position="12"/>
    </location>
    <ligand>
        <name>ADP</name>
        <dbReference type="ChEBI" id="CHEBI:456216"/>
    </ligand>
</feature>
<evidence type="ECO:0000259" key="11">
    <source>
        <dbReference type="Pfam" id="PF00370"/>
    </source>
</evidence>
<dbReference type="InterPro" id="IPR018484">
    <property type="entry name" value="FGGY_N"/>
</dbReference>
<feature type="binding site" evidence="9">
    <location>
        <position position="14"/>
    </location>
    <ligand>
        <name>ATP</name>
        <dbReference type="ChEBI" id="CHEBI:30616"/>
    </ligand>
</feature>
<feature type="binding site" evidence="9">
    <location>
        <position position="13"/>
    </location>
    <ligand>
        <name>ATP</name>
        <dbReference type="ChEBI" id="CHEBI:30616"/>
    </ligand>
</feature>
<name>A0A1G5M724_AFIMA</name>
<comment type="pathway">
    <text evidence="1 9">Polyol metabolism; glycerol degradation via glycerol kinase pathway; sn-glycerol 3-phosphate from glycerol: step 1/1.</text>
</comment>
<evidence type="ECO:0000256" key="4">
    <source>
        <dbReference type="ARBA" id="ARBA00022741"/>
    </source>
</evidence>
<dbReference type="CDD" id="cd07786">
    <property type="entry name" value="FGGY_EcGK_like"/>
    <property type="match status" value="1"/>
</dbReference>
<dbReference type="GO" id="GO:0004370">
    <property type="term" value="F:glycerol kinase activity"/>
    <property type="evidence" value="ECO:0007669"/>
    <property type="project" value="UniProtKB-UniRule"/>
</dbReference>
<keyword evidence="4 9" id="KW-0547">Nucleotide-binding</keyword>
<feature type="domain" description="Carbohydrate kinase FGGY C-terminal" evidence="12">
    <location>
        <begin position="261"/>
        <end position="449"/>
    </location>
</feature>
<dbReference type="InterPro" id="IPR000577">
    <property type="entry name" value="Carb_kinase_FGGY"/>
</dbReference>
<dbReference type="InterPro" id="IPR043129">
    <property type="entry name" value="ATPase_NBD"/>
</dbReference>
<dbReference type="PANTHER" id="PTHR10196">
    <property type="entry name" value="SUGAR KINASE"/>
    <property type="match status" value="1"/>
</dbReference>
<reference evidence="13 14" key="1">
    <citation type="submission" date="2016-10" db="EMBL/GenBank/DDBJ databases">
        <authorList>
            <person name="de Groot N.N."/>
        </authorList>
    </citation>
    <scope>NUCLEOTIDE SEQUENCE [LARGE SCALE GENOMIC DNA]</scope>
    <source>
        <strain evidence="13 14">DSM 2698</strain>
    </source>
</reference>
<comment type="function">
    <text evidence="9">Key enzyme in the regulation of glycerol uptake and metabolism. Catalyzes the phosphorylation of glycerol to yield sn-glycerol 3-phosphate.</text>
</comment>
<dbReference type="STRING" id="1120955.SAMN03080610_00207"/>
<feature type="binding site" evidence="9">
    <location>
        <position position="134"/>
    </location>
    <ligand>
        <name>glycerol</name>
        <dbReference type="ChEBI" id="CHEBI:17754"/>
    </ligand>
</feature>
<keyword evidence="3 9" id="KW-0808">Transferase</keyword>
<keyword evidence="14" id="KW-1185">Reference proteome</keyword>
<feature type="binding site" evidence="9">
    <location>
        <position position="243"/>
    </location>
    <ligand>
        <name>sn-glycerol 3-phosphate</name>
        <dbReference type="ChEBI" id="CHEBI:57597"/>
    </ligand>
</feature>
<feature type="domain" description="Carbohydrate kinase FGGY N-terminal" evidence="11">
    <location>
        <begin position="4"/>
        <end position="250"/>
    </location>
</feature>
<feature type="binding site" evidence="9">
    <location>
        <position position="410"/>
    </location>
    <ligand>
        <name>ATP</name>
        <dbReference type="ChEBI" id="CHEBI:30616"/>
    </ligand>
</feature>
<dbReference type="GO" id="GO:0005524">
    <property type="term" value="F:ATP binding"/>
    <property type="evidence" value="ECO:0007669"/>
    <property type="project" value="UniProtKB-UniRule"/>
</dbReference>
<keyword evidence="6 9" id="KW-0319">Glycerol metabolism</keyword>
<evidence type="ECO:0000256" key="7">
    <source>
        <dbReference type="ARBA" id="ARBA00022840"/>
    </source>
</evidence>
<evidence type="ECO:0000256" key="2">
    <source>
        <dbReference type="ARBA" id="ARBA00009156"/>
    </source>
</evidence>
<evidence type="ECO:0000313" key="14">
    <source>
        <dbReference type="Proteomes" id="UP000199347"/>
    </source>
</evidence>
<dbReference type="PANTHER" id="PTHR10196:SF78">
    <property type="entry name" value="GLYCEROL KINASE"/>
    <property type="match status" value="1"/>
</dbReference>
<dbReference type="AlphaFoldDB" id="A0A1G5M724"/>
<feature type="binding site" evidence="9">
    <location>
        <position position="82"/>
    </location>
    <ligand>
        <name>sn-glycerol 3-phosphate</name>
        <dbReference type="ChEBI" id="CHEBI:57597"/>
    </ligand>
</feature>
<keyword evidence="5 9" id="KW-0418">Kinase</keyword>
<dbReference type="OrthoDB" id="9805576at2"/>
<dbReference type="FunFam" id="3.30.420.40:FF:000008">
    <property type="entry name" value="Glycerol kinase"/>
    <property type="match status" value="1"/>
</dbReference>
<accession>A0A1G5M724</accession>